<comment type="caution">
    <text evidence="1">The sequence shown here is derived from an EMBL/GenBank/DDBJ whole genome shotgun (WGS) entry which is preliminary data.</text>
</comment>
<dbReference type="OrthoDB" id="10413073at2759"/>
<sequence>MGAESTTHNSAQKNCCLLSSSLKPFTFLQPDHHLMGTGIR</sequence>
<name>A0A2P5AFM0_PARAD</name>
<dbReference type="AlphaFoldDB" id="A0A2P5AFM0"/>
<dbReference type="Proteomes" id="UP000237105">
    <property type="component" value="Unassembled WGS sequence"/>
</dbReference>
<proteinExistence type="predicted"/>
<gene>
    <name evidence="1" type="ORF">PanWU01x14_337240</name>
</gene>
<evidence type="ECO:0000313" key="2">
    <source>
        <dbReference type="Proteomes" id="UP000237105"/>
    </source>
</evidence>
<evidence type="ECO:0000313" key="1">
    <source>
        <dbReference type="EMBL" id="PON35337.1"/>
    </source>
</evidence>
<dbReference type="EMBL" id="JXTB01000616">
    <property type="protein sequence ID" value="PON35337.1"/>
    <property type="molecule type" value="Genomic_DNA"/>
</dbReference>
<organism evidence="1 2">
    <name type="scientific">Parasponia andersonii</name>
    <name type="common">Sponia andersonii</name>
    <dbReference type="NCBI Taxonomy" id="3476"/>
    <lineage>
        <taxon>Eukaryota</taxon>
        <taxon>Viridiplantae</taxon>
        <taxon>Streptophyta</taxon>
        <taxon>Embryophyta</taxon>
        <taxon>Tracheophyta</taxon>
        <taxon>Spermatophyta</taxon>
        <taxon>Magnoliopsida</taxon>
        <taxon>eudicotyledons</taxon>
        <taxon>Gunneridae</taxon>
        <taxon>Pentapetalae</taxon>
        <taxon>rosids</taxon>
        <taxon>fabids</taxon>
        <taxon>Rosales</taxon>
        <taxon>Cannabaceae</taxon>
        <taxon>Parasponia</taxon>
    </lineage>
</organism>
<reference evidence="2" key="1">
    <citation type="submission" date="2016-06" db="EMBL/GenBank/DDBJ databases">
        <title>Parallel loss of symbiosis genes in relatives of nitrogen-fixing non-legume Parasponia.</title>
        <authorList>
            <person name="Van Velzen R."/>
            <person name="Holmer R."/>
            <person name="Bu F."/>
            <person name="Rutten L."/>
            <person name="Van Zeijl A."/>
            <person name="Liu W."/>
            <person name="Santuari L."/>
            <person name="Cao Q."/>
            <person name="Sharma T."/>
            <person name="Shen D."/>
            <person name="Roswanjaya Y."/>
            <person name="Wardhani T."/>
            <person name="Kalhor M.S."/>
            <person name="Jansen J."/>
            <person name="Van den Hoogen J."/>
            <person name="Gungor B."/>
            <person name="Hartog M."/>
            <person name="Hontelez J."/>
            <person name="Verver J."/>
            <person name="Yang W.-C."/>
            <person name="Schijlen E."/>
            <person name="Repin R."/>
            <person name="Schilthuizen M."/>
            <person name="Schranz E."/>
            <person name="Heidstra R."/>
            <person name="Miyata K."/>
            <person name="Fedorova E."/>
            <person name="Kohlen W."/>
            <person name="Bisseling T."/>
            <person name="Smit S."/>
            <person name="Geurts R."/>
        </authorList>
    </citation>
    <scope>NUCLEOTIDE SEQUENCE [LARGE SCALE GENOMIC DNA]</scope>
    <source>
        <strain evidence="2">cv. WU1-14</strain>
    </source>
</reference>
<keyword evidence="2" id="KW-1185">Reference proteome</keyword>
<protein>
    <submittedName>
        <fullName evidence="1">Uncharacterized protein</fullName>
    </submittedName>
</protein>
<accession>A0A2P5AFM0</accession>